<evidence type="ECO:0000256" key="5">
    <source>
        <dbReference type="ARBA" id="ARBA00022989"/>
    </source>
</evidence>
<feature type="domain" description="Citrate transporter-like" evidence="8">
    <location>
        <begin position="29"/>
        <end position="358"/>
    </location>
</feature>
<proteinExistence type="predicted"/>
<evidence type="ECO:0000256" key="2">
    <source>
        <dbReference type="ARBA" id="ARBA00022448"/>
    </source>
</evidence>
<feature type="transmembrane region" description="Helical" evidence="7">
    <location>
        <begin position="178"/>
        <end position="201"/>
    </location>
</feature>
<feature type="transmembrane region" description="Helical" evidence="7">
    <location>
        <begin position="281"/>
        <end position="303"/>
    </location>
</feature>
<dbReference type="PANTHER" id="PTHR43302:SF5">
    <property type="entry name" value="TRANSPORTER ARSB-RELATED"/>
    <property type="match status" value="1"/>
</dbReference>
<gene>
    <name evidence="9" type="ORF">FTO68_03680</name>
</gene>
<feature type="transmembrane region" description="Helical" evidence="7">
    <location>
        <begin position="351"/>
        <end position="375"/>
    </location>
</feature>
<dbReference type="GO" id="GO:0005886">
    <property type="term" value="C:plasma membrane"/>
    <property type="evidence" value="ECO:0007669"/>
    <property type="project" value="UniProtKB-SubCell"/>
</dbReference>
<evidence type="ECO:0000256" key="1">
    <source>
        <dbReference type="ARBA" id="ARBA00004651"/>
    </source>
</evidence>
<evidence type="ECO:0000259" key="8">
    <source>
        <dbReference type="Pfam" id="PF03600"/>
    </source>
</evidence>
<feature type="transmembrane region" description="Helical" evidence="7">
    <location>
        <begin position="101"/>
        <end position="127"/>
    </location>
</feature>
<feature type="transmembrane region" description="Helical" evidence="7">
    <location>
        <begin position="30"/>
        <end position="54"/>
    </location>
</feature>
<sequence length="415" mass="44182">MILITDDSTLILAAVLVAIACRQVGRVRLPIWSIMLGGAGTALLTGSIGLIAALHAINCDIMLFLFGVFIIGAAMEESGYLTHLATRIFASQRSVKKLIFLFIFTMGAFSALLMNDTLAIIGTPIALVLARSCNISDRIFLLALAGAITTGSVASPIGNPQNLLIALSSGMANPFLTFPLYLAVPTLISCLILYYMVVRTIPQMPNSPSPIMQEAHIQDPKMAALCKISLALLILLIALRILLVSLGHTPWPGLSGIALIASLPIIIFSRQRLVILKKVDYATLVFFIALFILMAAVFESGAIQSAVTDNQILSIPLLIAGSLIISQIVSNVPFVALLIPMLIEAGAGDAMFLALAAGSTIAGNMTILGAASNIIIIQNAEHRGATITFMEFLRFGIPVTILQAVVFLTWFLIIT</sequence>
<dbReference type="PANTHER" id="PTHR43302">
    <property type="entry name" value="TRANSPORTER ARSB-RELATED"/>
    <property type="match status" value="1"/>
</dbReference>
<dbReference type="Proteomes" id="UP001524383">
    <property type="component" value="Unassembled WGS sequence"/>
</dbReference>
<dbReference type="InterPro" id="IPR004680">
    <property type="entry name" value="Cit_transptr-like_dom"/>
</dbReference>
<feature type="transmembrane region" description="Helical" evidence="7">
    <location>
        <begin position="249"/>
        <end position="269"/>
    </location>
</feature>
<keyword evidence="5 7" id="KW-1133">Transmembrane helix</keyword>
<evidence type="ECO:0000256" key="7">
    <source>
        <dbReference type="SAM" id="Phobius"/>
    </source>
</evidence>
<keyword evidence="6 7" id="KW-0472">Membrane</keyword>
<feature type="transmembrane region" description="Helical" evidence="7">
    <location>
        <begin position="61"/>
        <end position="81"/>
    </location>
</feature>
<evidence type="ECO:0000256" key="6">
    <source>
        <dbReference type="ARBA" id="ARBA00023136"/>
    </source>
</evidence>
<name>A0ABD4TGJ5_9EURY</name>
<evidence type="ECO:0000256" key="4">
    <source>
        <dbReference type="ARBA" id="ARBA00022692"/>
    </source>
</evidence>
<keyword evidence="3" id="KW-1003">Cell membrane</keyword>
<comment type="caution">
    <text evidence="9">The sequence shown here is derived from an EMBL/GenBank/DDBJ whole genome shotgun (WGS) entry which is preliminary data.</text>
</comment>
<evidence type="ECO:0000256" key="3">
    <source>
        <dbReference type="ARBA" id="ARBA00022475"/>
    </source>
</evidence>
<dbReference type="EMBL" id="VOTZ01000005">
    <property type="protein sequence ID" value="MCQ1538092.1"/>
    <property type="molecule type" value="Genomic_DNA"/>
</dbReference>
<accession>A0ABD4TGJ5</accession>
<dbReference type="Pfam" id="PF03600">
    <property type="entry name" value="CitMHS"/>
    <property type="match status" value="1"/>
</dbReference>
<dbReference type="AlphaFoldDB" id="A0ABD4TGJ5"/>
<keyword evidence="10" id="KW-1185">Reference proteome</keyword>
<feature type="transmembrane region" description="Helical" evidence="7">
    <location>
        <begin position="395"/>
        <end position="414"/>
    </location>
</feature>
<organism evidence="9 10">
    <name type="scientific">Methanocalculus taiwanensis</name>
    <dbReference type="NCBI Taxonomy" id="106207"/>
    <lineage>
        <taxon>Archaea</taxon>
        <taxon>Methanobacteriati</taxon>
        <taxon>Methanobacteriota</taxon>
        <taxon>Stenosarchaea group</taxon>
        <taxon>Methanomicrobia</taxon>
        <taxon>Methanomicrobiales</taxon>
        <taxon>Methanocalculaceae</taxon>
        <taxon>Methanocalculus</taxon>
    </lineage>
</organism>
<comment type="subcellular location">
    <subcellularLocation>
        <location evidence="1">Cell membrane</location>
        <topology evidence="1">Multi-pass membrane protein</topology>
    </subcellularLocation>
</comment>
<keyword evidence="2" id="KW-0813">Transport</keyword>
<reference evidence="9 10" key="1">
    <citation type="submission" date="2019-08" db="EMBL/GenBank/DDBJ databases">
        <authorList>
            <person name="Chen S.-C."/>
            <person name="Lai M.-C."/>
            <person name="You Y.-T."/>
        </authorList>
    </citation>
    <scope>NUCLEOTIDE SEQUENCE [LARGE SCALE GENOMIC DNA]</scope>
    <source>
        <strain evidence="9 10">P2F9704a</strain>
    </source>
</reference>
<evidence type="ECO:0000313" key="10">
    <source>
        <dbReference type="Proteomes" id="UP001524383"/>
    </source>
</evidence>
<keyword evidence="4 7" id="KW-0812">Transmembrane</keyword>
<evidence type="ECO:0000313" key="9">
    <source>
        <dbReference type="EMBL" id="MCQ1538092.1"/>
    </source>
</evidence>
<feature type="transmembrane region" description="Helical" evidence="7">
    <location>
        <begin position="315"/>
        <end position="339"/>
    </location>
</feature>
<protein>
    <submittedName>
        <fullName evidence="9">Anion transporter</fullName>
    </submittedName>
</protein>
<feature type="transmembrane region" description="Helical" evidence="7">
    <location>
        <begin position="222"/>
        <end position="243"/>
    </location>
</feature>